<dbReference type="EMBL" id="BJZT01000014">
    <property type="protein sequence ID" value="GEO99238.1"/>
    <property type="molecule type" value="Genomic_DNA"/>
</dbReference>
<feature type="binding site" evidence="7">
    <location>
        <position position="41"/>
    </location>
    <ligand>
        <name>Zn(2+)</name>
        <dbReference type="ChEBI" id="CHEBI:29105"/>
    </ligand>
</feature>
<dbReference type="OrthoDB" id="9797527at2"/>
<dbReference type="CDD" id="cd00884">
    <property type="entry name" value="beta_CA_cladeB"/>
    <property type="match status" value="1"/>
</dbReference>
<keyword evidence="4 7" id="KW-0862">Zinc</keyword>
<comment type="similarity">
    <text evidence="1 8">Belongs to the beta-class carbonic anhydrase family.</text>
</comment>
<protein>
    <recommendedName>
        <fullName evidence="2 8">Carbonic anhydrase</fullName>
        <ecNumber evidence="2 8">4.2.1.1</ecNumber>
    </recommendedName>
    <alternativeName>
        <fullName evidence="8">Carbonate dehydratase</fullName>
    </alternativeName>
</protein>
<comment type="function">
    <text evidence="8">Reversible hydration of carbon dioxide.</text>
</comment>
<dbReference type="PROSITE" id="PS00705">
    <property type="entry name" value="PROK_CO2_ANHYDRASE_2"/>
    <property type="match status" value="1"/>
</dbReference>
<keyword evidence="10" id="KW-1185">Reference proteome</keyword>
<dbReference type="GO" id="GO:0015976">
    <property type="term" value="P:carbon utilization"/>
    <property type="evidence" value="ECO:0007669"/>
    <property type="project" value="InterPro"/>
</dbReference>
<dbReference type="Gene3D" id="3.40.1050.10">
    <property type="entry name" value="Carbonic anhydrase"/>
    <property type="match status" value="1"/>
</dbReference>
<keyword evidence="5 8" id="KW-0456">Lyase</keyword>
<proteinExistence type="inferred from homology"/>
<evidence type="ECO:0000256" key="3">
    <source>
        <dbReference type="ARBA" id="ARBA00022723"/>
    </source>
</evidence>
<dbReference type="RefSeq" id="WP_147078130.1">
    <property type="nucleotide sequence ID" value="NZ_BJZT01000014.1"/>
</dbReference>
<name>A0A512INN1_9HYPH</name>
<organism evidence="9 10">
    <name type="scientific">Methylobacterium haplocladii</name>
    <dbReference type="NCBI Taxonomy" id="1176176"/>
    <lineage>
        <taxon>Bacteria</taxon>
        <taxon>Pseudomonadati</taxon>
        <taxon>Pseudomonadota</taxon>
        <taxon>Alphaproteobacteria</taxon>
        <taxon>Hyphomicrobiales</taxon>
        <taxon>Methylobacteriaceae</taxon>
        <taxon>Methylobacterium</taxon>
    </lineage>
</organism>
<dbReference type="AlphaFoldDB" id="A0A512INN1"/>
<comment type="caution">
    <text evidence="9">The sequence shown here is derived from an EMBL/GenBank/DDBJ whole genome shotgun (WGS) entry which is preliminary data.</text>
</comment>
<sequence length="227" mass="24515">MFPDVLTEGYRSFLGERLPQEKKKYAKLAEGQSPEVLLIGCCDSRVAPEVIFDVGPGEIFTIRNVANIVPPYEEGGGYHGTSSAIEFAVQGLKVKHIVVLGHATCGGIKAYATDAKPLSQGNFIGQWVSLVEPASRSLEAKGDAVDKPGYLTRLEYASIAQSLENLLTFGFVRERVEAGELHLHGAHFGIEQGELRIRDPKTGEFHSVVETDGTTLRASALIGCTEA</sequence>
<evidence type="ECO:0000313" key="9">
    <source>
        <dbReference type="EMBL" id="GEO99238.1"/>
    </source>
</evidence>
<evidence type="ECO:0000256" key="1">
    <source>
        <dbReference type="ARBA" id="ARBA00006217"/>
    </source>
</evidence>
<evidence type="ECO:0000256" key="6">
    <source>
        <dbReference type="ARBA" id="ARBA00048348"/>
    </source>
</evidence>
<dbReference type="SMART" id="SM00947">
    <property type="entry name" value="Pro_CA"/>
    <property type="match status" value="1"/>
</dbReference>
<dbReference type="GO" id="GO:0004089">
    <property type="term" value="F:carbonate dehydratase activity"/>
    <property type="evidence" value="ECO:0007669"/>
    <property type="project" value="UniProtKB-UniRule"/>
</dbReference>
<feature type="binding site" evidence="7">
    <location>
        <position position="105"/>
    </location>
    <ligand>
        <name>Zn(2+)</name>
        <dbReference type="ChEBI" id="CHEBI:29105"/>
    </ligand>
</feature>
<accession>A0A512INN1</accession>
<feature type="binding site" evidence="7">
    <location>
        <position position="102"/>
    </location>
    <ligand>
        <name>Zn(2+)</name>
        <dbReference type="ChEBI" id="CHEBI:29105"/>
    </ligand>
</feature>
<dbReference type="GO" id="GO:0008270">
    <property type="term" value="F:zinc ion binding"/>
    <property type="evidence" value="ECO:0007669"/>
    <property type="project" value="UniProtKB-UniRule"/>
</dbReference>
<comment type="cofactor">
    <cofactor evidence="7">
        <name>Zn(2+)</name>
        <dbReference type="ChEBI" id="CHEBI:29105"/>
    </cofactor>
    <text evidence="7">Binds 1 zinc ion per subunit.</text>
</comment>
<dbReference type="InterPro" id="IPR045066">
    <property type="entry name" value="Beta_CA_cladeB"/>
</dbReference>
<evidence type="ECO:0000256" key="8">
    <source>
        <dbReference type="RuleBase" id="RU003956"/>
    </source>
</evidence>
<gene>
    <name evidence="9" type="ORF">MHA02_16260</name>
</gene>
<dbReference type="PANTHER" id="PTHR11002">
    <property type="entry name" value="CARBONIC ANHYDRASE"/>
    <property type="match status" value="1"/>
</dbReference>
<keyword evidence="3 7" id="KW-0479">Metal-binding</keyword>
<dbReference type="Pfam" id="PF00484">
    <property type="entry name" value="Pro_CA"/>
    <property type="match status" value="1"/>
</dbReference>
<dbReference type="Proteomes" id="UP000321258">
    <property type="component" value="Unassembled WGS sequence"/>
</dbReference>
<dbReference type="InterPro" id="IPR001765">
    <property type="entry name" value="Carbonic_anhydrase"/>
</dbReference>
<dbReference type="InterPro" id="IPR036874">
    <property type="entry name" value="Carbonic_anhydrase_sf"/>
</dbReference>
<dbReference type="SUPFAM" id="SSF53056">
    <property type="entry name" value="beta-carbonic anhydrase, cab"/>
    <property type="match status" value="1"/>
</dbReference>
<dbReference type="InterPro" id="IPR015892">
    <property type="entry name" value="Carbonic_anhydrase_CS"/>
</dbReference>
<feature type="binding site" evidence="7">
    <location>
        <position position="43"/>
    </location>
    <ligand>
        <name>Zn(2+)</name>
        <dbReference type="ChEBI" id="CHEBI:29105"/>
    </ligand>
</feature>
<evidence type="ECO:0000313" key="10">
    <source>
        <dbReference type="Proteomes" id="UP000321258"/>
    </source>
</evidence>
<reference evidence="9 10" key="1">
    <citation type="submission" date="2019-07" db="EMBL/GenBank/DDBJ databases">
        <title>Whole genome shotgun sequence of Methylobacterium haplocladii NBRC 107714.</title>
        <authorList>
            <person name="Hosoyama A."/>
            <person name="Uohara A."/>
            <person name="Ohji S."/>
            <person name="Ichikawa N."/>
        </authorList>
    </citation>
    <scope>NUCLEOTIDE SEQUENCE [LARGE SCALE GENOMIC DNA]</scope>
    <source>
        <strain evidence="9 10">NBRC 107714</strain>
    </source>
</reference>
<evidence type="ECO:0000256" key="7">
    <source>
        <dbReference type="PIRSR" id="PIRSR601765-1"/>
    </source>
</evidence>
<dbReference type="PANTHER" id="PTHR11002:SF76">
    <property type="entry name" value="CARBONIC ANHYDRASE"/>
    <property type="match status" value="1"/>
</dbReference>
<evidence type="ECO:0000256" key="5">
    <source>
        <dbReference type="ARBA" id="ARBA00023239"/>
    </source>
</evidence>
<dbReference type="EC" id="4.2.1.1" evidence="2 8"/>
<evidence type="ECO:0000256" key="4">
    <source>
        <dbReference type="ARBA" id="ARBA00022833"/>
    </source>
</evidence>
<evidence type="ECO:0000256" key="2">
    <source>
        <dbReference type="ARBA" id="ARBA00012925"/>
    </source>
</evidence>
<comment type="catalytic activity">
    <reaction evidence="6 8">
        <text>hydrogencarbonate + H(+) = CO2 + H2O</text>
        <dbReference type="Rhea" id="RHEA:10748"/>
        <dbReference type="ChEBI" id="CHEBI:15377"/>
        <dbReference type="ChEBI" id="CHEBI:15378"/>
        <dbReference type="ChEBI" id="CHEBI:16526"/>
        <dbReference type="ChEBI" id="CHEBI:17544"/>
        <dbReference type="EC" id="4.2.1.1"/>
    </reaction>
</comment>